<proteinExistence type="predicted"/>
<dbReference type="PROSITE" id="PS51257">
    <property type="entry name" value="PROKAR_LIPOPROTEIN"/>
    <property type="match status" value="1"/>
</dbReference>
<accession>A0AAW1NYT5</accession>
<dbReference type="EMBL" id="JALJOQ010000105">
    <property type="protein sequence ID" value="KAK9797744.1"/>
    <property type="molecule type" value="Genomic_DNA"/>
</dbReference>
<protein>
    <recommendedName>
        <fullName evidence="3">Endonuclease/exonuclease/phosphatase domain-containing protein</fullName>
    </recommendedName>
</protein>
<dbReference type="Gene3D" id="3.60.10.10">
    <property type="entry name" value="Endonuclease/exonuclease/phosphatase"/>
    <property type="match status" value="1"/>
</dbReference>
<evidence type="ECO:0008006" key="3">
    <source>
        <dbReference type="Google" id="ProtNLM"/>
    </source>
</evidence>
<organism evidence="1 2">
    <name type="scientific">Symbiochloris irregularis</name>
    <dbReference type="NCBI Taxonomy" id="706552"/>
    <lineage>
        <taxon>Eukaryota</taxon>
        <taxon>Viridiplantae</taxon>
        <taxon>Chlorophyta</taxon>
        <taxon>core chlorophytes</taxon>
        <taxon>Trebouxiophyceae</taxon>
        <taxon>Trebouxiales</taxon>
        <taxon>Trebouxiaceae</taxon>
        <taxon>Symbiochloris</taxon>
    </lineage>
</organism>
<dbReference type="Proteomes" id="UP001465755">
    <property type="component" value="Unassembled WGS sequence"/>
</dbReference>
<evidence type="ECO:0000313" key="1">
    <source>
        <dbReference type="EMBL" id="KAK9797744.1"/>
    </source>
</evidence>
<gene>
    <name evidence="1" type="ORF">WJX73_005139</name>
</gene>
<keyword evidence="2" id="KW-1185">Reference proteome</keyword>
<comment type="caution">
    <text evidence="1">The sequence shown here is derived from an EMBL/GenBank/DDBJ whole genome shotgun (WGS) entry which is preliminary data.</text>
</comment>
<dbReference type="SUPFAM" id="SSF56219">
    <property type="entry name" value="DNase I-like"/>
    <property type="match status" value="1"/>
</dbReference>
<reference evidence="1 2" key="1">
    <citation type="journal article" date="2024" name="Nat. Commun.">
        <title>Phylogenomics reveals the evolutionary origins of lichenization in chlorophyte algae.</title>
        <authorList>
            <person name="Puginier C."/>
            <person name="Libourel C."/>
            <person name="Otte J."/>
            <person name="Skaloud P."/>
            <person name="Haon M."/>
            <person name="Grisel S."/>
            <person name="Petersen M."/>
            <person name="Berrin J.G."/>
            <person name="Delaux P.M."/>
            <person name="Dal Grande F."/>
            <person name="Keller J."/>
        </authorList>
    </citation>
    <scope>NUCLEOTIDE SEQUENCE [LARGE SCALE GENOMIC DNA]</scope>
    <source>
        <strain evidence="1 2">SAG 2036</strain>
    </source>
</reference>
<name>A0AAW1NYT5_9CHLO</name>
<dbReference type="AlphaFoldDB" id="A0AAW1NYT5"/>
<dbReference type="InterPro" id="IPR036691">
    <property type="entry name" value="Endo/exonu/phosph_ase_sf"/>
</dbReference>
<sequence>MFARPEPRRGRRLSLAATVHCPQGPLLVYSCHLEVFCGLLSRVQQVADIMRDSKEQIIQGQQQIAFLGDLNTMAHGIARLSPRFCRDFMRWRSLGQSEGAWFEHNVLAEQDPRFTAVSSPSASSRMAGAASASNQSDSTAAAEPTNKSLAYWGLPQQVCVDALNPGFQDPWQASNPDHATLDNPAWRWFGWSLMKGKLDWVLLRAMTVLDKQLGNHDYSASDHKLLFVDVKWA</sequence>
<evidence type="ECO:0000313" key="2">
    <source>
        <dbReference type="Proteomes" id="UP001465755"/>
    </source>
</evidence>